<dbReference type="EMBL" id="WLCG01000008">
    <property type="protein sequence ID" value="MTB64699.1"/>
    <property type="molecule type" value="Genomic_DNA"/>
</dbReference>
<dbReference type="InterPro" id="IPR001638">
    <property type="entry name" value="Solute-binding_3/MltF_N"/>
</dbReference>
<organism evidence="6 8">
    <name type="scientific">Streptococcus zhangguiae</name>
    <dbReference type="NCBI Taxonomy" id="2664091"/>
    <lineage>
        <taxon>Bacteria</taxon>
        <taxon>Bacillati</taxon>
        <taxon>Bacillota</taxon>
        <taxon>Bacilli</taxon>
        <taxon>Lactobacillales</taxon>
        <taxon>Streptococcaceae</taxon>
        <taxon>Streptococcus</taxon>
    </lineage>
</organism>
<dbReference type="EMBL" id="WUBJ01000007">
    <property type="protein sequence ID" value="MWV56568.1"/>
    <property type="molecule type" value="Genomic_DNA"/>
</dbReference>
<feature type="signal peptide" evidence="2">
    <location>
        <begin position="1"/>
        <end position="20"/>
    </location>
</feature>
<comment type="caution">
    <text evidence="6">The sequence shown here is derived from an EMBL/GenBank/DDBJ whole genome shotgun (WGS) entry which is preliminary data.</text>
</comment>
<dbReference type="InterPro" id="IPR001320">
    <property type="entry name" value="Iontro_rcpt_C"/>
</dbReference>
<dbReference type="Proteomes" id="UP000435060">
    <property type="component" value="Unassembled WGS sequence"/>
</dbReference>
<dbReference type="PANTHER" id="PTHR35936">
    <property type="entry name" value="MEMBRANE-BOUND LYTIC MUREIN TRANSGLYCOSYLASE F"/>
    <property type="match status" value="1"/>
</dbReference>
<dbReference type="PANTHER" id="PTHR35936:SF17">
    <property type="entry name" value="ARGININE-BINDING EXTRACELLULAR PROTEIN ARTP"/>
    <property type="match status" value="1"/>
</dbReference>
<evidence type="ECO:0000259" key="4">
    <source>
        <dbReference type="SMART" id="SM00079"/>
    </source>
</evidence>
<dbReference type="SMART" id="SM00062">
    <property type="entry name" value="PBPb"/>
    <property type="match status" value="1"/>
</dbReference>
<name>A0A6I4RCS3_9STRE</name>
<evidence type="ECO:0000313" key="7">
    <source>
        <dbReference type="Proteomes" id="UP000435060"/>
    </source>
</evidence>
<keyword evidence="7" id="KW-1185">Reference proteome</keyword>
<evidence type="ECO:0000313" key="6">
    <source>
        <dbReference type="EMBL" id="MWV56568.1"/>
    </source>
</evidence>
<accession>A0A6I4RCS3</accession>
<reference evidence="6 8" key="1">
    <citation type="submission" date="2019-10" db="EMBL/GenBank/DDBJ databases">
        <title>Streptococcis sp, isolated from the respiratory tract of Marmot.</title>
        <authorList>
            <person name="Zhang G."/>
        </authorList>
    </citation>
    <scope>NUCLEOTIDE SEQUENCE [LARGE SCALE GENOMIC DNA]</scope>
    <source>
        <strain evidence="6">Zg-70</strain>
        <strain evidence="8">zg-70</strain>
    </source>
</reference>
<dbReference type="GO" id="GO:0016020">
    <property type="term" value="C:membrane"/>
    <property type="evidence" value="ECO:0007669"/>
    <property type="project" value="InterPro"/>
</dbReference>
<dbReference type="Pfam" id="PF00497">
    <property type="entry name" value="SBP_bac_3"/>
    <property type="match status" value="1"/>
</dbReference>
<feature type="domain" description="Ionotropic glutamate receptor C-terminal" evidence="4">
    <location>
        <begin position="42"/>
        <end position="250"/>
    </location>
</feature>
<dbReference type="Proteomes" id="UP000435423">
    <property type="component" value="Unassembled WGS sequence"/>
</dbReference>
<keyword evidence="1 2" id="KW-0732">Signal</keyword>
<dbReference type="SMART" id="SM00079">
    <property type="entry name" value="PBPe"/>
    <property type="match status" value="1"/>
</dbReference>
<dbReference type="PROSITE" id="PS51257">
    <property type="entry name" value="PROKAR_LIPOPROTEIN"/>
    <property type="match status" value="1"/>
</dbReference>
<dbReference type="GO" id="GO:0015276">
    <property type="term" value="F:ligand-gated monoatomic ion channel activity"/>
    <property type="evidence" value="ECO:0007669"/>
    <property type="project" value="InterPro"/>
</dbReference>
<reference evidence="5 7" key="2">
    <citation type="submission" date="2019-11" db="EMBL/GenBank/DDBJ databases">
        <title>Streptococcis sp. isolated from the respiratory tract of Marmot.</title>
        <authorList>
            <person name="Zhang G."/>
        </authorList>
    </citation>
    <scope>NUCLEOTIDE SEQUENCE [LARGE SCALE GENOMIC DNA]</scope>
    <source>
        <strain evidence="7">zg-86</strain>
        <strain evidence="5">Zg-86</strain>
    </source>
</reference>
<gene>
    <name evidence="5" type="ORF">GGG87_06800</name>
    <name evidence="6" type="ORF">GGH11_06225</name>
</gene>
<dbReference type="AlphaFoldDB" id="A0A6I4RCS3"/>
<feature type="domain" description="Solute-binding protein family 3/N-terminal" evidence="3">
    <location>
        <begin position="42"/>
        <end position="264"/>
    </location>
</feature>
<evidence type="ECO:0000256" key="2">
    <source>
        <dbReference type="SAM" id="SignalP"/>
    </source>
</evidence>
<evidence type="ECO:0000313" key="5">
    <source>
        <dbReference type="EMBL" id="MTB64699.1"/>
    </source>
</evidence>
<feature type="chain" id="PRO_5026194127" evidence="2">
    <location>
        <begin position="21"/>
        <end position="271"/>
    </location>
</feature>
<evidence type="ECO:0000256" key="1">
    <source>
        <dbReference type="ARBA" id="ARBA00022729"/>
    </source>
</evidence>
<sequence>MKLKKMMTATVALVAGLSLAACGGSSKDAGKDPLEKIKEKGSLVVATSPDYAPFEFQTLVEGKNKVVGADILLAEKLAEQLGVKLEVSSMNFDNVLNSVQNGKADIAIAGLSVSEERLKVFDFSDAYYKVKDMLLVKQDAVKSFGSIESLAGKKVAVQKGTTQETYAKEELKDSSIVSLTQVGEAINELKSGQVDAVLLDSPVALGYTSQNKDLAVADIAFPETEANTKAIAMSKDSGELKTEIDKIIKGLVESGEYENYLKEVAKYTAVE</sequence>
<proteinExistence type="predicted"/>
<dbReference type="Gene3D" id="3.40.190.10">
    <property type="entry name" value="Periplasmic binding protein-like II"/>
    <property type="match status" value="2"/>
</dbReference>
<evidence type="ECO:0000313" key="8">
    <source>
        <dbReference type="Proteomes" id="UP000435423"/>
    </source>
</evidence>
<evidence type="ECO:0000259" key="3">
    <source>
        <dbReference type="SMART" id="SM00062"/>
    </source>
</evidence>
<protein>
    <submittedName>
        <fullName evidence="6">Transporter substrate-binding domain-containing protein</fullName>
    </submittedName>
</protein>
<dbReference type="SUPFAM" id="SSF53850">
    <property type="entry name" value="Periplasmic binding protein-like II"/>
    <property type="match status" value="1"/>
</dbReference>